<feature type="compositionally biased region" description="Low complexity" evidence="1">
    <location>
        <begin position="241"/>
        <end position="250"/>
    </location>
</feature>
<reference evidence="2" key="1">
    <citation type="submission" date="2020-10" db="EMBL/GenBank/DDBJ databases">
        <authorList>
            <person name="Castelo-Branco R."/>
            <person name="Eusebio N."/>
            <person name="Adriana R."/>
            <person name="Vieira A."/>
            <person name="Brugerolle De Fraissinette N."/>
            <person name="Rezende De Castro R."/>
            <person name="Schneider M.P."/>
            <person name="Vasconcelos V."/>
            <person name="Leao P.N."/>
        </authorList>
    </citation>
    <scope>NUCLEOTIDE SEQUENCE</scope>
    <source>
        <strain evidence="2">LEGE 06105</strain>
    </source>
</reference>
<evidence type="ECO:0000256" key="1">
    <source>
        <dbReference type="SAM" id="MobiDB-lite"/>
    </source>
</evidence>
<keyword evidence="3" id="KW-1185">Reference proteome</keyword>
<dbReference type="Proteomes" id="UP000620559">
    <property type="component" value="Unassembled WGS sequence"/>
</dbReference>
<gene>
    <name evidence="2" type="ORF">IQ247_20745</name>
</gene>
<protein>
    <submittedName>
        <fullName evidence="2">Uncharacterized protein</fullName>
    </submittedName>
</protein>
<dbReference type="RefSeq" id="WP_193923042.1">
    <property type="nucleotide sequence ID" value="NZ_JADEWL010000084.1"/>
</dbReference>
<organism evidence="2 3">
    <name type="scientific">Plectonema cf. radiosum LEGE 06105</name>
    <dbReference type="NCBI Taxonomy" id="945769"/>
    <lineage>
        <taxon>Bacteria</taxon>
        <taxon>Bacillati</taxon>
        <taxon>Cyanobacteriota</taxon>
        <taxon>Cyanophyceae</taxon>
        <taxon>Oscillatoriophycideae</taxon>
        <taxon>Oscillatoriales</taxon>
        <taxon>Microcoleaceae</taxon>
        <taxon>Plectonema</taxon>
    </lineage>
</organism>
<accession>A0A8J7K398</accession>
<feature type="compositionally biased region" description="Polar residues" evidence="1">
    <location>
        <begin position="32"/>
        <end position="41"/>
    </location>
</feature>
<feature type="compositionally biased region" description="Polar residues" evidence="1">
    <location>
        <begin position="87"/>
        <end position="99"/>
    </location>
</feature>
<feature type="compositionally biased region" description="Polar residues" evidence="1">
    <location>
        <begin position="1"/>
        <end position="19"/>
    </location>
</feature>
<feature type="region of interest" description="Disordered" evidence="1">
    <location>
        <begin position="1"/>
        <end position="137"/>
    </location>
</feature>
<evidence type="ECO:0000313" key="2">
    <source>
        <dbReference type="EMBL" id="MBE9215062.1"/>
    </source>
</evidence>
<dbReference type="EMBL" id="JADEWL010000084">
    <property type="protein sequence ID" value="MBE9215062.1"/>
    <property type="molecule type" value="Genomic_DNA"/>
</dbReference>
<feature type="compositionally biased region" description="Basic and acidic residues" evidence="1">
    <location>
        <begin position="282"/>
        <end position="292"/>
    </location>
</feature>
<name>A0A8J7K398_9CYAN</name>
<feature type="compositionally biased region" description="Polar residues" evidence="1">
    <location>
        <begin position="107"/>
        <end position="117"/>
    </location>
</feature>
<feature type="region of interest" description="Disordered" evidence="1">
    <location>
        <begin position="204"/>
        <end position="292"/>
    </location>
</feature>
<evidence type="ECO:0000313" key="3">
    <source>
        <dbReference type="Proteomes" id="UP000620559"/>
    </source>
</evidence>
<proteinExistence type="predicted"/>
<feature type="compositionally biased region" description="Basic and acidic residues" evidence="1">
    <location>
        <begin position="213"/>
        <end position="227"/>
    </location>
</feature>
<sequence>MTNQIHHQNQRPKQPQLSIPAQGRFQPRPFVMQTQKATQGEQPDLKKSLIQAEQYSHHLERVSKPQVSQPKMEIEKPVQLARKRKQNPATAGNSTGQTNRVRKRPNLTINTNPSGKSPHSRREAAGYKNPSHDHGNMMPLYEQAAVSPQDPSRTKKDWLYSPSRRFYVHSPTHTAQPQIVQGHSNTVMGHKPDAAQHWNTIGHKQTRKANQQHNKETSSYHGLEDARASAASGSKTDRYQSPSPSIGSHPSHFDVRNPDFNPRAPWTHKLRESDGKGGWNHVKYDPKKNDYV</sequence>
<comment type="caution">
    <text evidence="2">The sequence shown here is derived from an EMBL/GenBank/DDBJ whole genome shotgun (WGS) entry which is preliminary data.</text>
</comment>
<dbReference type="AlphaFoldDB" id="A0A8J7K398"/>
<feature type="compositionally biased region" description="Basic and acidic residues" evidence="1">
    <location>
        <begin position="120"/>
        <end position="135"/>
    </location>
</feature>